<sequence>MAAAASSTAKAILCELQQTQKTGKKSRRELVIPGLRVKTGGDSSHSSSSISTENVKIILQPRLSNLRSYASDRGGVIRTRKERERRNENDEVSRFFVTLSDYIESSKKSQDFEIISGRLAMLVFAATITMEEVTGNSLFSKMDLEGLAEALGICLAAVTSAAIFAYVSSVRNRVGRIFTIGCNTFIDSLIDQIVDGLFYDSELSDWSDEV</sequence>
<name>A0AAN8Z477_9MAGN</name>
<dbReference type="EMBL" id="JBAMMX010000017">
    <property type="protein sequence ID" value="KAK6924151.1"/>
    <property type="molecule type" value="Genomic_DNA"/>
</dbReference>
<keyword evidence="1" id="KW-0472">Membrane</keyword>
<dbReference type="AlphaFoldDB" id="A0AAN8Z477"/>
<reference evidence="2 3" key="1">
    <citation type="submission" date="2023-12" db="EMBL/GenBank/DDBJ databases">
        <title>A high-quality genome assembly for Dillenia turbinata (Dilleniales).</title>
        <authorList>
            <person name="Chanderbali A."/>
        </authorList>
    </citation>
    <scope>NUCLEOTIDE SEQUENCE [LARGE SCALE GENOMIC DNA]</scope>
    <source>
        <strain evidence="2">LSX21</strain>
        <tissue evidence="2">Leaf</tissue>
    </source>
</reference>
<evidence type="ECO:0000313" key="2">
    <source>
        <dbReference type="EMBL" id="KAK6924151.1"/>
    </source>
</evidence>
<dbReference type="GO" id="GO:0071486">
    <property type="term" value="P:cellular response to high light intensity"/>
    <property type="evidence" value="ECO:0007669"/>
    <property type="project" value="InterPro"/>
</dbReference>
<accession>A0AAN8Z477</accession>
<gene>
    <name evidence="2" type="ORF">RJ641_010351</name>
</gene>
<organism evidence="2 3">
    <name type="scientific">Dillenia turbinata</name>
    <dbReference type="NCBI Taxonomy" id="194707"/>
    <lineage>
        <taxon>Eukaryota</taxon>
        <taxon>Viridiplantae</taxon>
        <taxon>Streptophyta</taxon>
        <taxon>Embryophyta</taxon>
        <taxon>Tracheophyta</taxon>
        <taxon>Spermatophyta</taxon>
        <taxon>Magnoliopsida</taxon>
        <taxon>eudicotyledons</taxon>
        <taxon>Gunneridae</taxon>
        <taxon>Pentapetalae</taxon>
        <taxon>Dilleniales</taxon>
        <taxon>Dilleniaceae</taxon>
        <taxon>Dillenia</taxon>
    </lineage>
</organism>
<comment type="caution">
    <text evidence="2">The sequence shown here is derived from an EMBL/GenBank/DDBJ whole genome shotgun (WGS) entry which is preliminary data.</text>
</comment>
<dbReference type="InterPro" id="IPR044971">
    <property type="entry name" value="SEP2"/>
</dbReference>
<proteinExistence type="predicted"/>
<keyword evidence="3" id="KW-1185">Reference proteome</keyword>
<protein>
    <recommendedName>
        <fullName evidence="4">Stress enhanced protein 2</fullName>
    </recommendedName>
</protein>
<keyword evidence="1" id="KW-1133">Transmembrane helix</keyword>
<evidence type="ECO:0008006" key="4">
    <source>
        <dbReference type="Google" id="ProtNLM"/>
    </source>
</evidence>
<dbReference type="Proteomes" id="UP001370490">
    <property type="component" value="Unassembled WGS sequence"/>
</dbReference>
<keyword evidence="1" id="KW-0812">Transmembrane</keyword>
<dbReference type="PANTHER" id="PTHR36490:SF1">
    <property type="entry name" value="STRESS ENHANCED PROTEIN 2, CHLOROPLASTIC"/>
    <property type="match status" value="1"/>
</dbReference>
<evidence type="ECO:0000256" key="1">
    <source>
        <dbReference type="SAM" id="Phobius"/>
    </source>
</evidence>
<dbReference type="SUPFAM" id="SSF103511">
    <property type="entry name" value="Chlorophyll a-b binding protein"/>
    <property type="match status" value="1"/>
</dbReference>
<feature type="transmembrane region" description="Helical" evidence="1">
    <location>
        <begin position="150"/>
        <end position="167"/>
    </location>
</feature>
<feature type="transmembrane region" description="Helical" evidence="1">
    <location>
        <begin position="112"/>
        <end position="130"/>
    </location>
</feature>
<dbReference type="PANTHER" id="PTHR36490">
    <property type="entry name" value="STRESS ENHANCED PROTEIN 2, CHLOROPLASTIC"/>
    <property type="match status" value="1"/>
</dbReference>
<evidence type="ECO:0000313" key="3">
    <source>
        <dbReference type="Proteomes" id="UP001370490"/>
    </source>
</evidence>